<keyword evidence="5" id="KW-0326">Glycosidase</keyword>
<evidence type="ECO:0000313" key="9">
    <source>
        <dbReference type="EMBL" id="KAJ8312503.1"/>
    </source>
</evidence>
<comment type="caution">
    <text evidence="9">The sequence shown here is derived from an EMBL/GenBank/DDBJ whole genome shotgun (WGS) entry which is preliminary data.</text>
</comment>
<dbReference type="Gene3D" id="3.60.21.10">
    <property type="match status" value="1"/>
</dbReference>
<gene>
    <name evidence="9" type="ORF">KUTeg_009876</name>
</gene>
<evidence type="ECO:0000256" key="5">
    <source>
        <dbReference type="ARBA" id="ARBA00023295"/>
    </source>
</evidence>
<name>A0ABQ9F547_TEGGR</name>
<dbReference type="InterPro" id="IPR004843">
    <property type="entry name" value="Calcineurin-like_PHP"/>
</dbReference>
<dbReference type="InterPro" id="IPR041805">
    <property type="entry name" value="ASMase/PPN1_MPP"/>
</dbReference>
<evidence type="ECO:0000256" key="2">
    <source>
        <dbReference type="ARBA" id="ARBA00022801"/>
    </source>
</evidence>
<proteinExistence type="inferred from homology"/>
<organism evidence="9 10">
    <name type="scientific">Tegillarca granosa</name>
    <name type="common">Malaysian cockle</name>
    <name type="synonym">Anadara granosa</name>
    <dbReference type="NCBI Taxonomy" id="220873"/>
    <lineage>
        <taxon>Eukaryota</taxon>
        <taxon>Metazoa</taxon>
        <taxon>Spiralia</taxon>
        <taxon>Lophotrochozoa</taxon>
        <taxon>Mollusca</taxon>
        <taxon>Bivalvia</taxon>
        <taxon>Autobranchia</taxon>
        <taxon>Pteriomorphia</taxon>
        <taxon>Arcoida</taxon>
        <taxon>Arcoidea</taxon>
        <taxon>Arcidae</taxon>
        <taxon>Tegillarca</taxon>
    </lineage>
</organism>
<evidence type="ECO:0000256" key="6">
    <source>
        <dbReference type="ARBA" id="ARBA00047268"/>
    </source>
</evidence>
<sequence length="410" mass="46554">MLLSLYSGHGHVKENSFDEDTYWQIKEIFTYKSVDIRMDILYVKLFVLISLLVTITSSFSYIYSNHSSQSKTNSGENTYLDFVKFRQKHVPKHGSKNHGLYKAECGTLRGIDCTLCKLVVRGLKGLAEKGSTQEEVIKYATEACIRLKIEDKRVCRSITVEFKDELFGVAQGLVLSPEEACGTLIGGNCGTPYDPSYMWNVTIPPGPKPDVTPHTLPKFDYIIFTGDLPPHNIWNQTKMDQITSLQTYTRLMKKYLPDKIIYNTMGNHESAPVNSFPPPTIKGQNMTWLYSAVAESWGLWLPKDTTADIVRGGFYTVLIKPGFRLVSLNMNYCNNGNWWLLINTTDPVGQLQWLVNVLQNAENKKEKVHIIGHIHPGSSDCLKAFSWNYYRIVNRYESTVAGQFFGHAHP</sequence>
<dbReference type="InterPro" id="IPR011001">
    <property type="entry name" value="Saposin-like"/>
</dbReference>
<dbReference type="InterPro" id="IPR008139">
    <property type="entry name" value="SaposinB_dom"/>
</dbReference>
<dbReference type="SUPFAM" id="SSF56300">
    <property type="entry name" value="Metallo-dependent phosphatases"/>
    <property type="match status" value="1"/>
</dbReference>
<feature type="domain" description="Saposin B-type" evidence="8">
    <location>
        <begin position="109"/>
        <end position="193"/>
    </location>
</feature>
<evidence type="ECO:0000313" key="10">
    <source>
        <dbReference type="Proteomes" id="UP001217089"/>
    </source>
</evidence>
<dbReference type="InterPro" id="IPR007856">
    <property type="entry name" value="SapB_1"/>
</dbReference>
<accession>A0ABQ9F547</accession>
<dbReference type="SUPFAM" id="SSF47862">
    <property type="entry name" value="Saposin"/>
    <property type="match status" value="1"/>
</dbReference>
<keyword evidence="7" id="KW-0812">Transmembrane</keyword>
<dbReference type="PANTHER" id="PTHR10340">
    <property type="entry name" value="SPHINGOMYELIN PHOSPHODIESTERASE"/>
    <property type="match status" value="1"/>
</dbReference>
<dbReference type="PANTHER" id="PTHR10340:SF34">
    <property type="entry name" value="SPHINGOMYELIN PHOSPHODIESTERASE"/>
    <property type="match status" value="1"/>
</dbReference>
<keyword evidence="4" id="KW-0325">Glycoprotein</keyword>
<dbReference type="CDD" id="cd00842">
    <property type="entry name" value="MPP_ASMase"/>
    <property type="match status" value="1"/>
</dbReference>
<evidence type="ECO:0000256" key="4">
    <source>
        <dbReference type="ARBA" id="ARBA00023180"/>
    </source>
</evidence>
<evidence type="ECO:0000259" key="8">
    <source>
        <dbReference type="PROSITE" id="PS50015"/>
    </source>
</evidence>
<protein>
    <recommendedName>
        <fullName evidence="8">Saposin B-type domain-containing protein</fullName>
    </recommendedName>
</protein>
<evidence type="ECO:0000256" key="3">
    <source>
        <dbReference type="ARBA" id="ARBA00023157"/>
    </source>
</evidence>
<dbReference type="EMBL" id="JARBDR010000440">
    <property type="protein sequence ID" value="KAJ8312503.1"/>
    <property type="molecule type" value="Genomic_DNA"/>
</dbReference>
<reference evidence="9 10" key="1">
    <citation type="submission" date="2022-12" db="EMBL/GenBank/DDBJ databases">
        <title>Chromosome-level genome of Tegillarca granosa.</title>
        <authorList>
            <person name="Kim J."/>
        </authorList>
    </citation>
    <scope>NUCLEOTIDE SEQUENCE [LARGE SCALE GENOMIC DNA]</scope>
    <source>
        <strain evidence="9">Teg-2019</strain>
        <tissue evidence="9">Adductor muscle</tissue>
    </source>
</reference>
<dbReference type="Pfam" id="PF05184">
    <property type="entry name" value="SapB_1"/>
    <property type="match status" value="1"/>
</dbReference>
<evidence type="ECO:0000256" key="1">
    <source>
        <dbReference type="ARBA" id="ARBA00008234"/>
    </source>
</evidence>
<keyword evidence="7" id="KW-1133">Transmembrane helix</keyword>
<keyword evidence="10" id="KW-1185">Reference proteome</keyword>
<dbReference type="Gene3D" id="1.10.225.10">
    <property type="entry name" value="Saposin-like"/>
    <property type="match status" value="1"/>
</dbReference>
<dbReference type="SMART" id="SM00741">
    <property type="entry name" value="SapB"/>
    <property type="match status" value="1"/>
</dbReference>
<dbReference type="Proteomes" id="UP001217089">
    <property type="component" value="Unassembled WGS sequence"/>
</dbReference>
<keyword evidence="7" id="KW-0472">Membrane</keyword>
<comment type="catalytic activity">
    <reaction evidence="6">
        <text>a sphingomyelin + H2O = phosphocholine + an N-acylsphing-4-enine + H(+)</text>
        <dbReference type="Rhea" id="RHEA:19253"/>
        <dbReference type="ChEBI" id="CHEBI:15377"/>
        <dbReference type="ChEBI" id="CHEBI:15378"/>
        <dbReference type="ChEBI" id="CHEBI:17636"/>
        <dbReference type="ChEBI" id="CHEBI:52639"/>
        <dbReference type="ChEBI" id="CHEBI:295975"/>
        <dbReference type="EC" id="3.1.4.12"/>
    </reaction>
    <physiologicalReaction direction="left-to-right" evidence="6">
        <dbReference type="Rhea" id="RHEA:19254"/>
    </physiologicalReaction>
</comment>
<dbReference type="InterPro" id="IPR029052">
    <property type="entry name" value="Metallo-depent_PP-like"/>
</dbReference>
<evidence type="ECO:0000256" key="7">
    <source>
        <dbReference type="SAM" id="Phobius"/>
    </source>
</evidence>
<feature type="transmembrane region" description="Helical" evidence="7">
    <location>
        <begin position="41"/>
        <end position="63"/>
    </location>
</feature>
<keyword evidence="2" id="KW-0378">Hydrolase</keyword>
<keyword evidence="3" id="KW-1015">Disulfide bond</keyword>
<dbReference type="PROSITE" id="PS50015">
    <property type="entry name" value="SAP_B"/>
    <property type="match status" value="1"/>
</dbReference>
<dbReference type="Pfam" id="PF00149">
    <property type="entry name" value="Metallophos"/>
    <property type="match status" value="1"/>
</dbReference>
<comment type="similarity">
    <text evidence="1">Belongs to the acid sphingomyelinase family.</text>
</comment>